<organism evidence="2 3">
    <name type="scientific">Apiosordaria backusii</name>
    <dbReference type="NCBI Taxonomy" id="314023"/>
    <lineage>
        <taxon>Eukaryota</taxon>
        <taxon>Fungi</taxon>
        <taxon>Dikarya</taxon>
        <taxon>Ascomycota</taxon>
        <taxon>Pezizomycotina</taxon>
        <taxon>Sordariomycetes</taxon>
        <taxon>Sordariomycetidae</taxon>
        <taxon>Sordariales</taxon>
        <taxon>Lasiosphaeriaceae</taxon>
        <taxon>Apiosordaria</taxon>
    </lineage>
</organism>
<keyword evidence="1" id="KW-1133">Transmembrane helix</keyword>
<name>A0AA40ASM3_9PEZI</name>
<evidence type="ECO:0000256" key="1">
    <source>
        <dbReference type="SAM" id="Phobius"/>
    </source>
</evidence>
<comment type="caution">
    <text evidence="2">The sequence shown here is derived from an EMBL/GenBank/DDBJ whole genome shotgun (WGS) entry which is preliminary data.</text>
</comment>
<protein>
    <submittedName>
        <fullName evidence="2">Uncharacterized protein</fullName>
    </submittedName>
</protein>
<evidence type="ECO:0000313" key="3">
    <source>
        <dbReference type="Proteomes" id="UP001172159"/>
    </source>
</evidence>
<keyword evidence="1" id="KW-0812">Transmembrane</keyword>
<dbReference type="EMBL" id="JAUKTV010000012">
    <property type="protein sequence ID" value="KAK0721269.1"/>
    <property type="molecule type" value="Genomic_DNA"/>
</dbReference>
<dbReference type="Proteomes" id="UP001172159">
    <property type="component" value="Unassembled WGS sequence"/>
</dbReference>
<sequence length="81" mass="8764">MGVGLARSTSEIILANLNGPYLHDPRVVSLDGTLSMPGTTLLLIFAMLGKLRLRASLDRPLRGNCAFQILNESISQRAGDR</sequence>
<keyword evidence="1" id="KW-0472">Membrane</keyword>
<proteinExistence type="predicted"/>
<keyword evidence="3" id="KW-1185">Reference proteome</keyword>
<evidence type="ECO:0000313" key="2">
    <source>
        <dbReference type="EMBL" id="KAK0721269.1"/>
    </source>
</evidence>
<dbReference type="AlphaFoldDB" id="A0AA40ASM3"/>
<feature type="transmembrane region" description="Helical" evidence="1">
    <location>
        <begin position="34"/>
        <end position="53"/>
    </location>
</feature>
<accession>A0AA40ASM3</accession>
<gene>
    <name evidence="2" type="ORF">B0T21DRAFT_453651</name>
</gene>
<reference evidence="2" key="1">
    <citation type="submission" date="2023-06" db="EMBL/GenBank/DDBJ databases">
        <title>Genome-scale phylogeny and comparative genomics of the fungal order Sordariales.</title>
        <authorList>
            <consortium name="Lawrence Berkeley National Laboratory"/>
            <person name="Hensen N."/>
            <person name="Bonometti L."/>
            <person name="Westerberg I."/>
            <person name="Brannstrom I.O."/>
            <person name="Guillou S."/>
            <person name="Cros-Aarteil S."/>
            <person name="Calhoun S."/>
            <person name="Haridas S."/>
            <person name="Kuo A."/>
            <person name="Mondo S."/>
            <person name="Pangilinan J."/>
            <person name="Riley R."/>
            <person name="Labutti K."/>
            <person name="Andreopoulos B."/>
            <person name="Lipzen A."/>
            <person name="Chen C."/>
            <person name="Yanf M."/>
            <person name="Daum C."/>
            <person name="Ng V."/>
            <person name="Clum A."/>
            <person name="Steindorff A."/>
            <person name="Ohm R."/>
            <person name="Martin F."/>
            <person name="Silar P."/>
            <person name="Natvig D."/>
            <person name="Lalanne C."/>
            <person name="Gautier V."/>
            <person name="Ament-Velasquez S.L."/>
            <person name="Kruys A."/>
            <person name="Hutchinson M.I."/>
            <person name="Powell A.J."/>
            <person name="Barry K."/>
            <person name="Miller A.N."/>
            <person name="Grigoriev I.V."/>
            <person name="Debuchy R."/>
            <person name="Gladieux P."/>
            <person name="Thoren M.H."/>
            <person name="Johannesson H."/>
        </authorList>
    </citation>
    <scope>NUCLEOTIDE SEQUENCE</scope>
    <source>
        <strain evidence="2">CBS 540.89</strain>
    </source>
</reference>